<keyword evidence="1" id="KW-0479">Metal-binding</keyword>
<dbReference type="Proteomes" id="UP000320390">
    <property type="component" value="Chromosome"/>
</dbReference>
<protein>
    <submittedName>
        <fullName evidence="5">L-threonine 3-dehydrogenase</fullName>
        <ecNumber evidence="5">1.1.1.103</ecNumber>
    </submittedName>
</protein>
<evidence type="ECO:0000313" key="6">
    <source>
        <dbReference type="Proteomes" id="UP000320390"/>
    </source>
</evidence>
<proteinExistence type="predicted"/>
<dbReference type="EC" id="1.1.1.103" evidence="5"/>
<dbReference type="InterPro" id="IPR013154">
    <property type="entry name" value="ADH-like_N"/>
</dbReference>
<dbReference type="Gene3D" id="3.40.50.720">
    <property type="entry name" value="NAD(P)-binding Rossmann-like Domain"/>
    <property type="match status" value="1"/>
</dbReference>
<dbReference type="GO" id="GO:0008270">
    <property type="term" value="F:zinc ion binding"/>
    <property type="evidence" value="ECO:0007669"/>
    <property type="project" value="InterPro"/>
</dbReference>
<evidence type="ECO:0000259" key="4">
    <source>
        <dbReference type="Pfam" id="PF08240"/>
    </source>
</evidence>
<organism evidence="5 6">
    <name type="scientific">Saltatorellus ferox</name>
    <dbReference type="NCBI Taxonomy" id="2528018"/>
    <lineage>
        <taxon>Bacteria</taxon>
        <taxon>Pseudomonadati</taxon>
        <taxon>Planctomycetota</taxon>
        <taxon>Planctomycetia</taxon>
        <taxon>Planctomycetia incertae sedis</taxon>
        <taxon>Saltatorellus</taxon>
    </lineage>
</organism>
<keyword evidence="3 5" id="KW-0560">Oxidoreductase</keyword>
<reference evidence="5 6" key="1">
    <citation type="submission" date="2019-02" db="EMBL/GenBank/DDBJ databases">
        <title>Deep-cultivation of Planctomycetes and their phenomic and genomic characterization uncovers novel biology.</title>
        <authorList>
            <person name="Wiegand S."/>
            <person name="Jogler M."/>
            <person name="Boedeker C."/>
            <person name="Pinto D."/>
            <person name="Vollmers J."/>
            <person name="Rivas-Marin E."/>
            <person name="Kohn T."/>
            <person name="Peeters S.H."/>
            <person name="Heuer A."/>
            <person name="Rast P."/>
            <person name="Oberbeckmann S."/>
            <person name="Bunk B."/>
            <person name="Jeske O."/>
            <person name="Meyerdierks A."/>
            <person name="Storesund J.E."/>
            <person name="Kallscheuer N."/>
            <person name="Luecker S."/>
            <person name="Lage O.M."/>
            <person name="Pohl T."/>
            <person name="Merkel B.J."/>
            <person name="Hornburger P."/>
            <person name="Mueller R.-W."/>
            <person name="Bruemmer F."/>
            <person name="Labrenz M."/>
            <person name="Spormann A.M."/>
            <person name="Op den Camp H."/>
            <person name="Overmann J."/>
            <person name="Amann R."/>
            <person name="Jetten M.S.M."/>
            <person name="Mascher T."/>
            <person name="Medema M.H."/>
            <person name="Devos D.P."/>
            <person name="Kaster A.-K."/>
            <person name="Ovreas L."/>
            <person name="Rohde M."/>
            <person name="Galperin M.Y."/>
            <person name="Jogler C."/>
        </authorList>
    </citation>
    <scope>NUCLEOTIDE SEQUENCE [LARGE SCALE GENOMIC DNA]</scope>
    <source>
        <strain evidence="5 6">Poly30</strain>
    </source>
</reference>
<feature type="domain" description="Alcohol dehydrogenase-like N-terminal" evidence="4">
    <location>
        <begin position="45"/>
        <end position="159"/>
    </location>
</feature>
<dbReference type="SUPFAM" id="SSF51735">
    <property type="entry name" value="NAD(P)-binding Rossmann-fold domains"/>
    <property type="match status" value="1"/>
</dbReference>
<gene>
    <name evidence="5" type="primary">tdh</name>
    <name evidence="5" type="ORF">Poly30_50000</name>
</gene>
<dbReference type="AlphaFoldDB" id="A0A518EZB7"/>
<sequence length="345" mass="35566">MKTTSSPKSLPARAGTSMDALALGPLPLEARVTLARRDVPGITWPDGVVVEILAAGLCRTDLYVADGTLAATPGVVLGHEAAGLVRAVGPAVTRLNPGVLVGLDPRVPCGECSGCSGDPASVPALAAPNDCLNPRRLGVELDGVFADFVAVPAACAYPIAAEVDALRAAYLEPVAAAMGALDAGLRPTDRGVIVGEGRIAELTARVLEHAGFSRPQILAPKALASRVPAGGLDFVIDAGLPDDGALAAMTAALRKRGTLVLKSRTARPRSFAPADWVAREITVVARAYGSFERAAEALADPALVLEDLFGSARPLAEYREVFAEGRRSEAVKLFFVPTRTLGGIG</sequence>
<dbReference type="InterPro" id="IPR011032">
    <property type="entry name" value="GroES-like_sf"/>
</dbReference>
<evidence type="ECO:0000256" key="3">
    <source>
        <dbReference type="ARBA" id="ARBA00023002"/>
    </source>
</evidence>
<accession>A0A518EZB7</accession>
<keyword evidence="2" id="KW-0862">Zinc</keyword>
<evidence type="ECO:0000313" key="5">
    <source>
        <dbReference type="EMBL" id="QDV09442.1"/>
    </source>
</evidence>
<evidence type="ECO:0000256" key="1">
    <source>
        <dbReference type="ARBA" id="ARBA00022723"/>
    </source>
</evidence>
<name>A0A518EZB7_9BACT</name>
<dbReference type="GO" id="GO:0008743">
    <property type="term" value="F:L-threonine 3-dehydrogenase activity"/>
    <property type="evidence" value="ECO:0007669"/>
    <property type="project" value="UniProtKB-EC"/>
</dbReference>
<dbReference type="RefSeq" id="WP_419190619.1">
    <property type="nucleotide sequence ID" value="NZ_CP036434.1"/>
</dbReference>
<evidence type="ECO:0000256" key="2">
    <source>
        <dbReference type="ARBA" id="ARBA00022833"/>
    </source>
</evidence>
<dbReference type="PROSITE" id="PS00059">
    <property type="entry name" value="ADH_ZINC"/>
    <property type="match status" value="1"/>
</dbReference>
<dbReference type="InterPro" id="IPR050129">
    <property type="entry name" value="Zn_alcohol_dh"/>
</dbReference>
<dbReference type="PANTHER" id="PTHR43401">
    <property type="entry name" value="L-THREONINE 3-DEHYDROGENASE"/>
    <property type="match status" value="1"/>
</dbReference>
<dbReference type="EMBL" id="CP036434">
    <property type="protein sequence ID" value="QDV09442.1"/>
    <property type="molecule type" value="Genomic_DNA"/>
</dbReference>
<dbReference type="SUPFAM" id="SSF50129">
    <property type="entry name" value="GroES-like"/>
    <property type="match status" value="1"/>
</dbReference>
<dbReference type="InterPro" id="IPR002328">
    <property type="entry name" value="ADH_Zn_CS"/>
</dbReference>
<keyword evidence="6" id="KW-1185">Reference proteome</keyword>
<dbReference type="InterPro" id="IPR036291">
    <property type="entry name" value="NAD(P)-bd_dom_sf"/>
</dbReference>
<dbReference type="Gene3D" id="3.90.180.10">
    <property type="entry name" value="Medium-chain alcohol dehydrogenases, catalytic domain"/>
    <property type="match status" value="2"/>
</dbReference>
<dbReference type="Pfam" id="PF08240">
    <property type="entry name" value="ADH_N"/>
    <property type="match status" value="1"/>
</dbReference>
<dbReference type="PANTHER" id="PTHR43401:SF2">
    <property type="entry name" value="L-THREONINE 3-DEHYDROGENASE"/>
    <property type="match status" value="1"/>
</dbReference>